<dbReference type="InterPro" id="IPR009826">
    <property type="entry name" value="DNA_circ_N"/>
</dbReference>
<feature type="domain" description="DNA circulation N-terminal" evidence="1">
    <location>
        <begin position="11"/>
        <end position="94"/>
    </location>
</feature>
<accession>A0A2U2N0U0</accession>
<evidence type="ECO:0000313" key="2">
    <source>
        <dbReference type="EMBL" id="PWG62865.1"/>
    </source>
</evidence>
<dbReference type="RefSeq" id="WP_109678844.1">
    <property type="nucleotide sequence ID" value="NZ_CP086615.1"/>
</dbReference>
<reference evidence="2 3" key="1">
    <citation type="submission" date="2018-05" db="EMBL/GenBank/DDBJ databases">
        <title>Spiribacter halobius sp. nov., a moderately halophilic bacterium isolated from marine solar saltern.</title>
        <authorList>
            <person name="Zheng W.-S."/>
            <person name="Lu D.-C."/>
            <person name="Du Z.-J."/>
        </authorList>
    </citation>
    <scope>NUCLEOTIDE SEQUENCE [LARGE SCALE GENOMIC DNA]</scope>
    <source>
        <strain evidence="2 3">E85</strain>
    </source>
</reference>
<dbReference type="Proteomes" id="UP000245474">
    <property type="component" value="Unassembled WGS sequence"/>
</dbReference>
<evidence type="ECO:0000313" key="3">
    <source>
        <dbReference type="Proteomes" id="UP000245474"/>
    </source>
</evidence>
<dbReference type="AlphaFoldDB" id="A0A2U2N0U0"/>
<keyword evidence="3" id="KW-1185">Reference proteome</keyword>
<dbReference type="Pfam" id="PF07157">
    <property type="entry name" value="DNA_circ_N"/>
    <property type="match status" value="1"/>
</dbReference>
<gene>
    <name evidence="2" type="ORF">DEM34_10895</name>
</gene>
<organism evidence="2 3">
    <name type="scientific">Sediminicurvatus halobius</name>
    <dbReference type="NCBI Taxonomy" id="2182432"/>
    <lineage>
        <taxon>Bacteria</taxon>
        <taxon>Pseudomonadati</taxon>
        <taxon>Pseudomonadota</taxon>
        <taxon>Gammaproteobacteria</taxon>
        <taxon>Chromatiales</taxon>
        <taxon>Ectothiorhodospiraceae</taxon>
        <taxon>Sediminicurvatus</taxon>
    </lineage>
</organism>
<evidence type="ECO:0000259" key="1">
    <source>
        <dbReference type="Pfam" id="PF07157"/>
    </source>
</evidence>
<protein>
    <recommendedName>
        <fullName evidence="1">DNA circulation N-terminal domain-containing protein</fullName>
    </recommendedName>
</protein>
<dbReference type="EMBL" id="QFFI01000015">
    <property type="protein sequence ID" value="PWG62865.1"/>
    <property type="molecule type" value="Genomic_DNA"/>
</dbReference>
<comment type="caution">
    <text evidence="2">The sequence shown here is derived from an EMBL/GenBank/DDBJ whole genome shotgun (WGS) entry which is preliminary data.</text>
</comment>
<proteinExistence type="predicted"/>
<name>A0A2U2N0U0_9GAMM</name>
<sequence>MTWRDRVDTAVGSFRGVEFHVERPGFSAGRRVQVHEYPLRDQPYAEDLGRATREWTIDAFVIGDDYDLQRDRLIEAVERPGAGELVHPYYGRRRVVVTAFRVRESTREGGIANVSLTVVEAEDTGRLPRAVADTRARVGDAAAAAREELLADFEAHYDVLDLATDRVATIERALQDALSAVEESVGGVAGPVAELIRSPAELGAQVLESLAEVGDRITEPQRALLIYENLFSAGETDTASATAPEGARKQAEAQTAAVRLVRRGAAVESAAASATWSYDTRQDAVSALETVHGGLPTQLESDPPPPPVVASALAELRAAAVQDLRERGAALPELTDYTPAATLPALVIAQRLYGDGRRADEIVRRNRIRHPGAVPGGTELEVLGE</sequence>
<dbReference type="OrthoDB" id="378644at2"/>